<dbReference type="PANTHER" id="PTHR31756:SF3">
    <property type="entry name" value="PYRUVATE, PHOSPHATE DIKINASE REGULATORY PROTEIN 1, CHLOROPLASTIC"/>
    <property type="match status" value="1"/>
</dbReference>
<evidence type="ECO:0000313" key="8">
    <source>
        <dbReference type="EMBL" id="CAE2309607.1"/>
    </source>
</evidence>
<dbReference type="InterPro" id="IPR001610">
    <property type="entry name" value="PAC"/>
</dbReference>
<dbReference type="NCBIfam" id="NF003742">
    <property type="entry name" value="PRK05339.1"/>
    <property type="match status" value="1"/>
</dbReference>
<evidence type="ECO:0000256" key="4">
    <source>
        <dbReference type="ARBA" id="ARBA00022777"/>
    </source>
</evidence>
<dbReference type="SUPFAM" id="SSF55785">
    <property type="entry name" value="PYP-like sensor domain (PAS domain)"/>
    <property type="match status" value="2"/>
</dbReference>
<reference evidence="8" key="1">
    <citation type="submission" date="2021-01" db="EMBL/GenBank/DDBJ databases">
        <authorList>
            <person name="Corre E."/>
            <person name="Pelletier E."/>
            <person name="Niang G."/>
            <person name="Scheremetjew M."/>
            <person name="Finn R."/>
            <person name="Kale V."/>
            <person name="Holt S."/>
            <person name="Cochrane G."/>
            <person name="Meng A."/>
            <person name="Brown T."/>
            <person name="Cohen L."/>
        </authorList>
    </citation>
    <scope>NUCLEOTIDE SEQUENCE</scope>
    <source>
        <strain evidence="8">CCMP 2712</strain>
    </source>
</reference>
<dbReference type="PROSITE" id="PS50112">
    <property type="entry name" value="PAS"/>
    <property type="match status" value="1"/>
</dbReference>
<keyword evidence="2" id="KW-0808">Transferase</keyword>
<feature type="signal peptide" evidence="6">
    <location>
        <begin position="1"/>
        <end position="22"/>
    </location>
</feature>
<keyword evidence="6" id="KW-0732">Signal</keyword>
<dbReference type="InterPro" id="IPR005177">
    <property type="entry name" value="Kinase-pyrophosphorylase"/>
</dbReference>
<dbReference type="NCBIfam" id="TIGR00229">
    <property type="entry name" value="sensory_box"/>
    <property type="match status" value="2"/>
</dbReference>
<evidence type="ECO:0000256" key="5">
    <source>
        <dbReference type="SAM" id="MobiDB-lite"/>
    </source>
</evidence>
<gene>
    <name evidence="8" type="ORF">GTHE00462_LOCUS20574</name>
</gene>
<feature type="chain" id="PRO_5031376176" description="PAS domain-containing protein" evidence="6">
    <location>
        <begin position="23"/>
        <end position="756"/>
    </location>
</feature>
<dbReference type="Pfam" id="PF03618">
    <property type="entry name" value="Kinase-PPPase"/>
    <property type="match status" value="1"/>
</dbReference>
<dbReference type="Pfam" id="PF13426">
    <property type="entry name" value="PAS_9"/>
    <property type="match status" value="2"/>
</dbReference>
<dbReference type="GO" id="GO:0005524">
    <property type="term" value="F:ATP binding"/>
    <property type="evidence" value="ECO:0007669"/>
    <property type="project" value="InterPro"/>
</dbReference>
<dbReference type="Gene3D" id="3.30.450.20">
    <property type="entry name" value="PAS domain"/>
    <property type="match status" value="2"/>
</dbReference>
<accession>A0A7S4KYR7</accession>
<evidence type="ECO:0000256" key="1">
    <source>
        <dbReference type="ARBA" id="ARBA00022527"/>
    </source>
</evidence>
<dbReference type="AlphaFoldDB" id="A0A7S4KYR7"/>
<dbReference type="InterPro" id="IPR000014">
    <property type="entry name" value="PAS"/>
</dbReference>
<dbReference type="GO" id="GO:0004674">
    <property type="term" value="F:protein serine/threonine kinase activity"/>
    <property type="evidence" value="ECO:0007669"/>
    <property type="project" value="UniProtKB-KW"/>
</dbReference>
<keyword evidence="3" id="KW-0547">Nucleotide-binding</keyword>
<organism evidence="8">
    <name type="scientific">Guillardia theta</name>
    <name type="common">Cryptophyte</name>
    <name type="synonym">Cryptomonas phi</name>
    <dbReference type="NCBI Taxonomy" id="55529"/>
    <lineage>
        <taxon>Eukaryota</taxon>
        <taxon>Cryptophyceae</taxon>
        <taxon>Pyrenomonadales</taxon>
        <taxon>Geminigeraceae</taxon>
        <taxon>Guillardia</taxon>
    </lineage>
</organism>
<sequence>MSSKITLLLTVLCLGFVGVSRGVGAYPRALALRGGGIFGRKVGGRFGGTLPLRPAEVAESPAGDDAAEAAAAGAATEEKPATAQVGLNEEGEGGAGGEQVAESSSSKSAGLQTVVQHSYSACDMSLRRREKENDGQETTFRFNETLVRSYSDTVCAVRPSSKRFGLDCMQQIRSARYIYIVSDSTGFTASHALTSVMAQFESVSVDWAGDSDVFNTSQLEVRTQMFSNVNDKVRLTRIVRLAATMKAFIVYTLMTPELNEQMVSYCYSLNVPCEDMLGPMVRNIAGFLGMHPSGEPRGSTNVKRKPLSDKYFSRIAAVEFTIRQDDGNLPSNLGKADVVLLGVSRSSKTPLSVYLAQQFGYRVANIPIIKDMPLPKELLEVDPRRVFGLTIAGPYLKRIRSRRLAETAHDTSAMSGNEGSFDYDNMKYINAELAWSKDLYSQHPEWSVIDVTGRSVEENAAIINELLGISTGKPTPVEAALHALDANFFMIDPHCEEGRHSLVFASDGFLEATGYKREEIIGKDISSLHGPETNNETIAQIRSSICKGQEGYFEILNYRKDGTTYKKKLSLAPVHNQEGVVEFIFATQCELDENFTKLELLGSDDDFEGNQVLQTAARAKKTQFLDAQARGGISVFLLEVSPEDSKRTLESMPLKLASDAFFETTGFLPSQILGQTLSFLFGKETDQTTIGMIEGALERKTSVSTCIICYKKDGTSFWNHLSLQPVFDMKGELQFYVGTQFTSIARERLREDPSPL</sequence>
<dbReference type="PANTHER" id="PTHR31756">
    <property type="entry name" value="PYRUVATE, PHOSPHATE DIKINASE REGULATORY PROTEIN 1, CHLOROPLASTIC"/>
    <property type="match status" value="1"/>
</dbReference>
<feature type="region of interest" description="Disordered" evidence="5">
    <location>
        <begin position="55"/>
        <end position="111"/>
    </location>
</feature>
<dbReference type="SMART" id="SM00086">
    <property type="entry name" value="PAC"/>
    <property type="match status" value="2"/>
</dbReference>
<evidence type="ECO:0000259" key="7">
    <source>
        <dbReference type="PROSITE" id="PS50112"/>
    </source>
</evidence>
<proteinExistence type="predicted"/>
<evidence type="ECO:0000256" key="6">
    <source>
        <dbReference type="SAM" id="SignalP"/>
    </source>
</evidence>
<dbReference type="EMBL" id="HBKN01026620">
    <property type="protein sequence ID" value="CAE2309607.1"/>
    <property type="molecule type" value="Transcribed_RNA"/>
</dbReference>
<feature type="compositionally biased region" description="Low complexity" evidence="5">
    <location>
        <begin position="58"/>
        <end position="75"/>
    </location>
</feature>
<evidence type="ECO:0000256" key="2">
    <source>
        <dbReference type="ARBA" id="ARBA00022679"/>
    </source>
</evidence>
<name>A0A7S4KYR7_GUITH</name>
<dbReference type="InterPro" id="IPR035965">
    <property type="entry name" value="PAS-like_dom_sf"/>
</dbReference>
<keyword evidence="4" id="KW-0418">Kinase</keyword>
<feature type="domain" description="PAS" evidence="7">
    <location>
        <begin position="473"/>
        <end position="548"/>
    </location>
</feature>
<evidence type="ECO:0000256" key="3">
    <source>
        <dbReference type="ARBA" id="ARBA00022741"/>
    </source>
</evidence>
<keyword evidence="1" id="KW-0723">Serine/threonine-protein kinase</keyword>
<protein>
    <recommendedName>
        <fullName evidence="7">PAS domain-containing protein</fullName>
    </recommendedName>
</protein>
<dbReference type="CDD" id="cd00130">
    <property type="entry name" value="PAS"/>
    <property type="match status" value="2"/>
</dbReference>